<dbReference type="NCBIfam" id="TIGR04183">
    <property type="entry name" value="Por_Secre_tail"/>
    <property type="match status" value="1"/>
</dbReference>
<dbReference type="InterPro" id="IPR026444">
    <property type="entry name" value="Secre_tail"/>
</dbReference>
<reference evidence="3 4" key="1">
    <citation type="submission" date="2024-09" db="EMBL/GenBank/DDBJ databases">
        <authorList>
            <person name="Sun Q."/>
            <person name="Mori K."/>
        </authorList>
    </citation>
    <scope>NUCLEOTIDE SEQUENCE [LARGE SCALE GENOMIC DNA]</scope>
    <source>
        <strain evidence="3 4">CECT 8622</strain>
    </source>
</reference>
<dbReference type="RefSeq" id="WP_379860879.1">
    <property type="nucleotide sequence ID" value="NZ_JBHMFC010000028.1"/>
</dbReference>
<keyword evidence="4" id="KW-1185">Reference proteome</keyword>
<sequence length="793" mass="87516">MRKIVFLLCFASTLSNGQSIFDNVILGTKPQMDNPFTIGQNIDPNISVSGIGYGPGVDGHATSNNQYSVVNWDSQDLNLEDYFEFTLSPNPSFKIDFVSFIYNGISTDRGPTHFAFKSSLDGFTEVIGTAAASASINLSSYVFQDVTSPITFRLYAWGAGHHFGAFSIFDFVFNGVVSLIPCPNTSTWNGISWDNGYPDITKHVVLDASYNTEVNGGSFSACSVTVNTSGTVPENNILTVSEGHYVEVQNSIVAHGNIVVQPFGTIVQVDDIATVLGNGSIEVLKKTAKSNNWYEYTYWSTPVKNETIDNALRDSNPQRRFVFKAENYLDTTAEMDNNNEVNPGQDNVDDNADDWNWVGGETLMIPGVGYASTHDKSIFENSLDPHKQFIYRFKGSFNNGIITVPIYRNDSNLEDFNWNFIGNPYPSAIDADLFLSTNRIMAHDEETIINEAMDGAIFLWSQNTAASVTANGNEQLNFSNEDYAIINAVGEIPGGDGVTPSRHIPSGQGFFVSMSNTAFATLISSDVYKTNIVFNNAMRVKDAVANSLFFKNSNTNKGTPSIANKLWLNLTSDHGVFNQILVGYVNGATNLDDGIAFDTHKYPVKGAAIYSRIANSNKKYAIQGKDIHSIHDDEEIAIGFSSTIKVPTVYKLSLANLQGDFLTNTTIYLEDTMLNKIHNLSGNDYRFTSEIGEFNNRFKICFRANALSMADQDSEKNKLSIVHLNDHQVQFTVSTNLKIKTVSIYNLLGHQLYSFNGQSSSEIFSWSSLQAAVYIAKVRLSNDVVITKKTIKK</sequence>
<feature type="chain" id="PRO_5046948227" evidence="2">
    <location>
        <begin position="18"/>
        <end position="793"/>
    </location>
</feature>
<keyword evidence="1 2" id="KW-0732">Signal</keyword>
<proteinExistence type="predicted"/>
<evidence type="ECO:0000256" key="2">
    <source>
        <dbReference type="SAM" id="SignalP"/>
    </source>
</evidence>
<evidence type="ECO:0000313" key="3">
    <source>
        <dbReference type="EMBL" id="MFB9056683.1"/>
    </source>
</evidence>
<evidence type="ECO:0000313" key="4">
    <source>
        <dbReference type="Proteomes" id="UP001589585"/>
    </source>
</evidence>
<accession>A0ABV5FB65</accession>
<protein>
    <submittedName>
        <fullName evidence="3">T9SS type A sorting domain-containing protein</fullName>
    </submittedName>
</protein>
<dbReference type="Proteomes" id="UP001589585">
    <property type="component" value="Unassembled WGS sequence"/>
</dbReference>
<comment type="caution">
    <text evidence="3">The sequence shown here is derived from an EMBL/GenBank/DDBJ whole genome shotgun (WGS) entry which is preliminary data.</text>
</comment>
<evidence type="ECO:0000256" key="1">
    <source>
        <dbReference type="ARBA" id="ARBA00022729"/>
    </source>
</evidence>
<dbReference type="EMBL" id="JBHMFC010000028">
    <property type="protein sequence ID" value="MFB9056683.1"/>
    <property type="molecule type" value="Genomic_DNA"/>
</dbReference>
<gene>
    <name evidence="3" type="ORF">ACFFU9_08000</name>
</gene>
<organism evidence="3 4">
    <name type="scientific">Mariniflexile ostreae</name>
    <dbReference type="NCBI Taxonomy" id="1520892"/>
    <lineage>
        <taxon>Bacteria</taxon>
        <taxon>Pseudomonadati</taxon>
        <taxon>Bacteroidota</taxon>
        <taxon>Flavobacteriia</taxon>
        <taxon>Flavobacteriales</taxon>
        <taxon>Flavobacteriaceae</taxon>
        <taxon>Mariniflexile</taxon>
    </lineage>
</organism>
<name>A0ABV5FB65_9FLAO</name>
<feature type="signal peptide" evidence="2">
    <location>
        <begin position="1"/>
        <end position="17"/>
    </location>
</feature>